<keyword evidence="2" id="KW-0964">Secreted</keyword>
<name>A0AA36H495_CYLNA</name>
<comment type="subcellular location">
    <subcellularLocation>
        <location evidence="1">Secreted</location>
    </subcellularLocation>
</comment>
<evidence type="ECO:0000313" key="6">
    <source>
        <dbReference type="Proteomes" id="UP001176961"/>
    </source>
</evidence>
<organism evidence="5 6">
    <name type="scientific">Cylicocyclus nassatus</name>
    <name type="common">Nematode worm</name>
    <dbReference type="NCBI Taxonomy" id="53992"/>
    <lineage>
        <taxon>Eukaryota</taxon>
        <taxon>Metazoa</taxon>
        <taxon>Ecdysozoa</taxon>
        <taxon>Nematoda</taxon>
        <taxon>Chromadorea</taxon>
        <taxon>Rhabditida</taxon>
        <taxon>Rhabditina</taxon>
        <taxon>Rhabditomorpha</taxon>
        <taxon>Strongyloidea</taxon>
        <taxon>Strongylidae</taxon>
        <taxon>Cylicocyclus</taxon>
    </lineage>
</organism>
<evidence type="ECO:0000313" key="5">
    <source>
        <dbReference type="EMBL" id="CAJ0603480.1"/>
    </source>
</evidence>
<dbReference type="SUPFAM" id="SSF50242">
    <property type="entry name" value="TIMP-like"/>
    <property type="match status" value="1"/>
</dbReference>
<dbReference type="AlphaFoldDB" id="A0AA36H495"/>
<accession>A0AA36H495</accession>
<dbReference type="GO" id="GO:0008191">
    <property type="term" value="F:metalloendopeptidase inhibitor activity"/>
    <property type="evidence" value="ECO:0007669"/>
    <property type="project" value="InterPro"/>
</dbReference>
<reference evidence="5" key="1">
    <citation type="submission" date="2023-07" db="EMBL/GenBank/DDBJ databases">
        <authorList>
            <consortium name="CYATHOMIX"/>
        </authorList>
    </citation>
    <scope>NUCLEOTIDE SEQUENCE</scope>
    <source>
        <strain evidence="5">N/A</strain>
    </source>
</reference>
<protein>
    <recommendedName>
        <fullName evidence="4">NTR domain-containing protein</fullName>
    </recommendedName>
</protein>
<dbReference type="PROSITE" id="PS50189">
    <property type="entry name" value="NTR"/>
    <property type="match status" value="1"/>
</dbReference>
<gene>
    <name evidence="5" type="ORF">CYNAS_LOCUS15463</name>
</gene>
<comment type="caution">
    <text evidence="5">The sequence shown here is derived from an EMBL/GenBank/DDBJ whole genome shotgun (WGS) entry which is preliminary data.</text>
</comment>
<dbReference type="Proteomes" id="UP001176961">
    <property type="component" value="Unassembled WGS sequence"/>
</dbReference>
<evidence type="ECO:0000256" key="3">
    <source>
        <dbReference type="ARBA" id="ARBA00023157"/>
    </source>
</evidence>
<dbReference type="Gene3D" id="2.40.50.120">
    <property type="match status" value="1"/>
</dbReference>
<sequence>MDHPKCYCWPDLIKELCDRKYVIIAKVYGSLTPNTWSRNNDRQSKIYYNLTRVVHLGKMNQSEDQTFMTASTPAHVDNCTVQLNLSRSYLITGKISASPK</sequence>
<evidence type="ECO:0000256" key="2">
    <source>
        <dbReference type="ARBA" id="ARBA00022525"/>
    </source>
</evidence>
<feature type="domain" description="NTR" evidence="4">
    <location>
        <begin position="6"/>
        <end position="100"/>
    </location>
</feature>
<keyword evidence="3" id="KW-1015">Disulfide bond</keyword>
<dbReference type="InterPro" id="IPR001820">
    <property type="entry name" value="TIMP"/>
</dbReference>
<dbReference type="Pfam" id="PF00965">
    <property type="entry name" value="TIMP"/>
    <property type="match status" value="1"/>
</dbReference>
<keyword evidence="6" id="KW-1185">Reference proteome</keyword>
<dbReference type="GO" id="GO:0005576">
    <property type="term" value="C:extracellular region"/>
    <property type="evidence" value="ECO:0007669"/>
    <property type="project" value="UniProtKB-SubCell"/>
</dbReference>
<dbReference type="EMBL" id="CATQJL010000305">
    <property type="protein sequence ID" value="CAJ0603480.1"/>
    <property type="molecule type" value="Genomic_DNA"/>
</dbReference>
<evidence type="ECO:0000256" key="1">
    <source>
        <dbReference type="ARBA" id="ARBA00004613"/>
    </source>
</evidence>
<dbReference type="InterPro" id="IPR001134">
    <property type="entry name" value="Netrin_domain"/>
</dbReference>
<proteinExistence type="predicted"/>
<evidence type="ECO:0000259" key="4">
    <source>
        <dbReference type="PROSITE" id="PS50189"/>
    </source>
</evidence>
<dbReference type="InterPro" id="IPR008993">
    <property type="entry name" value="TIMP-like_OB-fold"/>
</dbReference>